<name>A0A0F3IM96_9GAMM</name>
<evidence type="ECO:0000256" key="2">
    <source>
        <dbReference type="PROSITE-ProRule" id="PRU00335"/>
    </source>
</evidence>
<reference evidence="4 5" key="2">
    <citation type="journal article" date="2016" name="Microb. Ecol.">
        <title>Genome Characteristics of a Novel Type I Methanotroph (Sn10-6) Isolated from a Flooded Indian Rice Field.</title>
        <authorList>
            <person name="Rahalkar M.C."/>
            <person name="Pandit P.S."/>
            <person name="Dhakephalkar P.K."/>
            <person name="Pore S."/>
            <person name="Arora P."/>
            <person name="Kapse N."/>
        </authorList>
    </citation>
    <scope>NUCLEOTIDE SEQUENCE [LARGE SCALE GENOMIC DNA]</scope>
    <source>
        <strain evidence="4 5">Sn10-6</strain>
    </source>
</reference>
<reference evidence="5" key="1">
    <citation type="submission" date="2015-03" db="EMBL/GenBank/DDBJ databases">
        <title>Draft genome sequence of a novel methanotroph (Sn10-6) isolated from flooded ricefield rhizosphere in India.</title>
        <authorList>
            <person name="Pandit P.S."/>
            <person name="Pore S.D."/>
            <person name="Arora P."/>
            <person name="Kapse N.G."/>
            <person name="Dhakephalkar P.K."/>
            <person name="Rahalkar M.C."/>
        </authorList>
    </citation>
    <scope>NUCLEOTIDE SEQUENCE [LARGE SCALE GENOMIC DNA]</scope>
    <source>
        <strain evidence="5">Sn10-6</strain>
    </source>
</reference>
<feature type="domain" description="HTH tetR-type" evidence="3">
    <location>
        <begin position="11"/>
        <end position="71"/>
    </location>
</feature>
<dbReference type="InterPro" id="IPR001647">
    <property type="entry name" value="HTH_TetR"/>
</dbReference>
<gene>
    <name evidence="4" type="ORF">VZ94_01650</name>
</gene>
<dbReference type="OrthoDB" id="9151800at2"/>
<protein>
    <recommendedName>
        <fullName evidence="3">HTH tetR-type domain-containing protein</fullName>
    </recommendedName>
</protein>
<dbReference type="AlphaFoldDB" id="A0A0F3IM96"/>
<dbReference type="InterPro" id="IPR009057">
    <property type="entry name" value="Homeodomain-like_sf"/>
</dbReference>
<organism evidence="4 5">
    <name type="scientific">Methylocucumis oryzae</name>
    <dbReference type="NCBI Taxonomy" id="1632867"/>
    <lineage>
        <taxon>Bacteria</taxon>
        <taxon>Pseudomonadati</taxon>
        <taxon>Pseudomonadota</taxon>
        <taxon>Gammaproteobacteria</taxon>
        <taxon>Methylococcales</taxon>
        <taxon>Methylococcaceae</taxon>
        <taxon>Methylocucumis</taxon>
    </lineage>
</organism>
<dbReference type="InterPro" id="IPR023772">
    <property type="entry name" value="DNA-bd_HTH_TetR-type_CS"/>
</dbReference>
<dbReference type="PANTHER" id="PTHR30055">
    <property type="entry name" value="HTH-TYPE TRANSCRIPTIONAL REGULATOR RUTR"/>
    <property type="match status" value="1"/>
</dbReference>
<dbReference type="PROSITE" id="PS01081">
    <property type="entry name" value="HTH_TETR_1"/>
    <property type="match status" value="1"/>
</dbReference>
<dbReference type="PRINTS" id="PR00455">
    <property type="entry name" value="HTHTETR"/>
</dbReference>
<dbReference type="Proteomes" id="UP000033684">
    <property type="component" value="Unassembled WGS sequence"/>
</dbReference>
<dbReference type="InterPro" id="IPR015292">
    <property type="entry name" value="Tscrpt_reg_YbiH_C"/>
</dbReference>
<accession>A0A0F3IM96</accession>
<dbReference type="PANTHER" id="PTHR30055:SF226">
    <property type="entry name" value="HTH-TYPE TRANSCRIPTIONAL REGULATOR PKSA"/>
    <property type="match status" value="1"/>
</dbReference>
<feature type="DNA-binding region" description="H-T-H motif" evidence="2">
    <location>
        <begin position="34"/>
        <end position="53"/>
    </location>
</feature>
<comment type="caution">
    <text evidence="4">The sequence shown here is derived from an EMBL/GenBank/DDBJ whole genome shotgun (WGS) entry which is preliminary data.</text>
</comment>
<dbReference type="RefSeq" id="WP_045777904.1">
    <property type="nucleotide sequence ID" value="NZ_LAJX01000014.1"/>
</dbReference>
<dbReference type="GO" id="GO:0003700">
    <property type="term" value="F:DNA-binding transcription factor activity"/>
    <property type="evidence" value="ECO:0007669"/>
    <property type="project" value="TreeGrafter"/>
</dbReference>
<dbReference type="Pfam" id="PF00440">
    <property type="entry name" value="TetR_N"/>
    <property type="match status" value="1"/>
</dbReference>
<evidence type="ECO:0000313" key="4">
    <source>
        <dbReference type="EMBL" id="KJV07880.1"/>
    </source>
</evidence>
<dbReference type="EMBL" id="LAJX01000014">
    <property type="protein sequence ID" value="KJV07880.1"/>
    <property type="molecule type" value="Genomic_DNA"/>
</dbReference>
<keyword evidence="5" id="KW-1185">Reference proteome</keyword>
<dbReference type="PATRIC" id="fig|1632867.3.peg.1126"/>
<dbReference type="SUPFAM" id="SSF46689">
    <property type="entry name" value="Homeodomain-like"/>
    <property type="match status" value="1"/>
</dbReference>
<dbReference type="InterPro" id="IPR036271">
    <property type="entry name" value="Tet_transcr_reg_TetR-rel_C_sf"/>
</dbReference>
<evidence type="ECO:0000256" key="1">
    <source>
        <dbReference type="ARBA" id="ARBA00023125"/>
    </source>
</evidence>
<evidence type="ECO:0000259" key="3">
    <source>
        <dbReference type="PROSITE" id="PS50977"/>
    </source>
</evidence>
<evidence type="ECO:0000313" key="5">
    <source>
        <dbReference type="Proteomes" id="UP000033684"/>
    </source>
</evidence>
<dbReference type="Gene3D" id="1.10.357.10">
    <property type="entry name" value="Tetracycline Repressor, domain 2"/>
    <property type="match status" value="1"/>
</dbReference>
<dbReference type="SUPFAM" id="SSF48498">
    <property type="entry name" value="Tetracyclin repressor-like, C-terminal domain"/>
    <property type="match status" value="1"/>
</dbReference>
<dbReference type="GO" id="GO:0000976">
    <property type="term" value="F:transcription cis-regulatory region binding"/>
    <property type="evidence" value="ECO:0007669"/>
    <property type="project" value="TreeGrafter"/>
</dbReference>
<proteinExistence type="predicted"/>
<dbReference type="Pfam" id="PF09209">
    <property type="entry name" value="CecR_C"/>
    <property type="match status" value="1"/>
</dbReference>
<keyword evidence="1 2" id="KW-0238">DNA-binding</keyword>
<dbReference type="PROSITE" id="PS50977">
    <property type="entry name" value="HTH_TETR_2"/>
    <property type="match status" value="1"/>
</dbReference>
<sequence>MEALLISPPKEAVCERLLQTAVNVFAEHGFKHATIREICTQADVNVAAVNYYFRSKEVLYAHTLSYAFAMMRERYPQNQAMDKSLAPELRLRSFITNFIHRLMDTGDLGKYSKLITREMVEPTKALSDVINHAIQPECRVLQEIIEVILGKTTDTATLNRTLLSIVGQCLVYKHSRPIIEQMFPELIAGEAAINACAEHVWRFSLAALTHKTPD</sequence>
<dbReference type="Gene3D" id="1.10.10.60">
    <property type="entry name" value="Homeodomain-like"/>
    <property type="match status" value="1"/>
</dbReference>
<dbReference type="InterPro" id="IPR050109">
    <property type="entry name" value="HTH-type_TetR-like_transc_reg"/>
</dbReference>